<evidence type="ECO:0000313" key="2">
    <source>
        <dbReference type="Proteomes" id="UP000664032"/>
    </source>
</evidence>
<name>A0ACB8GPF8_PSICU</name>
<protein>
    <submittedName>
        <fullName evidence="1">Uncharacterized protein</fullName>
    </submittedName>
</protein>
<gene>
    <name evidence="1" type="ORF">JR316_0009664</name>
</gene>
<dbReference type="Proteomes" id="UP000664032">
    <property type="component" value="Unassembled WGS sequence"/>
</dbReference>
<dbReference type="EMBL" id="JAFIQS020000009">
    <property type="protein sequence ID" value="KAH9477451.1"/>
    <property type="molecule type" value="Genomic_DNA"/>
</dbReference>
<accession>A0ACB8GPF8</accession>
<organism evidence="1 2">
    <name type="scientific">Psilocybe cubensis</name>
    <name type="common">Psychedelic mushroom</name>
    <name type="synonym">Stropharia cubensis</name>
    <dbReference type="NCBI Taxonomy" id="181762"/>
    <lineage>
        <taxon>Eukaryota</taxon>
        <taxon>Fungi</taxon>
        <taxon>Dikarya</taxon>
        <taxon>Basidiomycota</taxon>
        <taxon>Agaricomycotina</taxon>
        <taxon>Agaricomycetes</taxon>
        <taxon>Agaricomycetidae</taxon>
        <taxon>Agaricales</taxon>
        <taxon>Agaricineae</taxon>
        <taxon>Strophariaceae</taxon>
        <taxon>Psilocybe</taxon>
    </lineage>
</organism>
<sequence length="438" mass="49625">MDQPELQYSLPHELEEQILQYLSHDIPSLKATSLACHRFAYTSRKYLFNTVVLTFSSHGVIQTSPRRFMEILISSPYIGDFVQNLSIVDDRYKIGGYTHLRFDTILPTCLPLLKGLRAIAVQSNSLTSLGWDAMSTDVQNALEDAFQAPTLVSLSFYRILDVPLRLLSMPPSLKNLSLRLVTFKKATGLNGSRDVGKLPRLTSLLLMLSDSTFNLFSQWIASQESSLDISDVRKLSVTMTMEYYDHGNVRMLLDATASSLEIFCFSPVFGGFYLLGLLPLLLLTSHRLGPSNIVDINPIQVDNLRNLRVLRLRLGMMQVLLNRHPPNFSSWVLRIISQLNSENLYEISLKLDFARQLQEGRLVFDTSGWSTLDSEITKSCPYLRKFRVYVLDEDGSGDEVRSSLQSQLVSLVARGILSIERGWDSSYRNHPSYLLQVI</sequence>
<reference evidence="1" key="1">
    <citation type="submission" date="2021-10" db="EMBL/GenBank/DDBJ databases">
        <title>Psilocybe cubensis genome.</title>
        <authorList>
            <person name="Mckernan K.J."/>
            <person name="Crawford S."/>
            <person name="Trippe A."/>
            <person name="Kane L.T."/>
            <person name="Mclaughlin S."/>
        </authorList>
    </citation>
    <scope>NUCLEOTIDE SEQUENCE</scope>
    <source>
        <strain evidence="1">MGC-MH-2018</strain>
    </source>
</reference>
<evidence type="ECO:0000313" key="1">
    <source>
        <dbReference type="EMBL" id="KAH9477451.1"/>
    </source>
</evidence>
<keyword evidence="2" id="KW-1185">Reference proteome</keyword>
<proteinExistence type="predicted"/>
<comment type="caution">
    <text evidence="1">The sequence shown here is derived from an EMBL/GenBank/DDBJ whole genome shotgun (WGS) entry which is preliminary data.</text>
</comment>